<dbReference type="GO" id="GO:0006508">
    <property type="term" value="P:proteolysis"/>
    <property type="evidence" value="ECO:0007669"/>
    <property type="project" value="UniProtKB-KW"/>
</dbReference>
<name>A0A6J4MS44_9ACTN</name>
<dbReference type="Gene3D" id="2.60.40.1730">
    <property type="entry name" value="tricorn interacting facor f3 domain"/>
    <property type="match status" value="1"/>
</dbReference>
<dbReference type="AlphaFoldDB" id="A0A6J4MS44"/>
<keyword evidence="10" id="KW-0482">Metalloprotease</keyword>
<sequence>MTAWRLLAAPIVALALLVPAASGAAAPGPGSAGVGDPLFPTAGNGGYRVSHYGLSLVYHPSEGGAIEAKAVIRARATQQLRSFHLDLHGLKVGEVLVDRTVSSFRRRGDELIVTVPEAAIPRGERFVVTVFYSGVPRTYIDPDGSSEGWVPTKDGAVVVNQPVGAMTVLPVNNHPSDKATWQVRLNVPIGLAGVSNGRLISQSVTERRSLWTWRSSDPMASYLMTASIGRFRRYTSAAADGTPILTFVDPSFNQSAAQKSVETTATVMDWLTEKFGAYPFDTSGAIIDTAQVGYALEVQTRPYYPSIPSARLQVHEIAHQWFGNDVSPSTWQHIWLNEGFATYAEWLWAERAAPGRAGVLFRQYYALPASDSLWRPAPARPGNAEHMFGDPVYIRGAMALHVLRKQVGDDDFYRIARAWVRRYSGADAHTGDLRRLAERVSGEDLVELFRDWVWTDGKPTGY</sequence>
<evidence type="ECO:0000256" key="10">
    <source>
        <dbReference type="ARBA" id="ARBA00023049"/>
    </source>
</evidence>
<dbReference type="PANTHER" id="PTHR11533:SF297">
    <property type="entry name" value="AMINOPEPTIDASE N"/>
    <property type="match status" value="1"/>
</dbReference>
<protein>
    <recommendedName>
        <fullName evidence="5">Aminopeptidase N</fullName>
        <ecNumber evidence="4">3.4.11.2</ecNumber>
    </recommendedName>
    <alternativeName>
        <fullName evidence="11">Alanine aminopeptidase</fullName>
    </alternativeName>
    <alternativeName>
        <fullName evidence="12">Lysyl aminopeptidase</fullName>
    </alternativeName>
</protein>
<dbReference type="EMBL" id="CADCUD010000260">
    <property type="protein sequence ID" value="CAA9365617.1"/>
    <property type="molecule type" value="Genomic_DNA"/>
</dbReference>
<dbReference type="Gene3D" id="1.10.390.10">
    <property type="entry name" value="Neutral Protease Domain 2"/>
    <property type="match status" value="1"/>
</dbReference>
<reference evidence="16" key="1">
    <citation type="submission" date="2020-02" db="EMBL/GenBank/DDBJ databases">
        <authorList>
            <person name="Meier V. D."/>
        </authorList>
    </citation>
    <scope>NUCLEOTIDE SEQUENCE</scope>
    <source>
        <strain evidence="16">AVDCRST_MAG46</strain>
    </source>
</reference>
<dbReference type="InterPro" id="IPR027268">
    <property type="entry name" value="Peptidase_M4/M1_CTD_sf"/>
</dbReference>
<dbReference type="SUPFAM" id="SSF55486">
    <property type="entry name" value="Metalloproteases ('zincins'), catalytic domain"/>
    <property type="match status" value="1"/>
</dbReference>
<dbReference type="SUPFAM" id="SSF63737">
    <property type="entry name" value="Leukotriene A4 hydrolase N-terminal domain"/>
    <property type="match status" value="1"/>
</dbReference>
<dbReference type="EC" id="3.4.11.2" evidence="4"/>
<organism evidence="16">
    <name type="scientific">uncultured Nocardioidaceae bacterium</name>
    <dbReference type="NCBI Taxonomy" id="253824"/>
    <lineage>
        <taxon>Bacteria</taxon>
        <taxon>Bacillati</taxon>
        <taxon>Actinomycetota</taxon>
        <taxon>Actinomycetes</taxon>
        <taxon>Propionibacteriales</taxon>
        <taxon>Nocardioidaceae</taxon>
        <taxon>environmental samples</taxon>
    </lineage>
</organism>
<evidence type="ECO:0000256" key="1">
    <source>
        <dbReference type="ARBA" id="ARBA00000098"/>
    </source>
</evidence>
<dbReference type="InterPro" id="IPR045357">
    <property type="entry name" value="Aminopeptidase_N-like_N"/>
</dbReference>
<evidence type="ECO:0000256" key="9">
    <source>
        <dbReference type="ARBA" id="ARBA00022833"/>
    </source>
</evidence>
<keyword evidence="7" id="KW-0479">Metal-binding</keyword>
<dbReference type="Pfam" id="PF17900">
    <property type="entry name" value="Peptidase_M1_N"/>
    <property type="match status" value="1"/>
</dbReference>
<dbReference type="GO" id="GO:0008270">
    <property type="term" value="F:zinc ion binding"/>
    <property type="evidence" value="ECO:0007669"/>
    <property type="project" value="InterPro"/>
</dbReference>
<dbReference type="InterPro" id="IPR001930">
    <property type="entry name" value="Peptidase_M1"/>
</dbReference>
<evidence type="ECO:0000256" key="6">
    <source>
        <dbReference type="ARBA" id="ARBA00022670"/>
    </source>
</evidence>
<evidence type="ECO:0000256" key="5">
    <source>
        <dbReference type="ARBA" id="ARBA00015611"/>
    </source>
</evidence>
<evidence type="ECO:0000256" key="8">
    <source>
        <dbReference type="ARBA" id="ARBA00022801"/>
    </source>
</evidence>
<evidence type="ECO:0000256" key="7">
    <source>
        <dbReference type="ARBA" id="ARBA00022723"/>
    </source>
</evidence>
<evidence type="ECO:0000256" key="4">
    <source>
        <dbReference type="ARBA" id="ARBA00012564"/>
    </source>
</evidence>
<dbReference type="PRINTS" id="PR00756">
    <property type="entry name" value="ALADIPTASE"/>
</dbReference>
<evidence type="ECO:0000256" key="11">
    <source>
        <dbReference type="ARBA" id="ARBA00029811"/>
    </source>
</evidence>
<dbReference type="PANTHER" id="PTHR11533">
    <property type="entry name" value="PROTEASE M1 ZINC METALLOPROTEASE"/>
    <property type="match status" value="1"/>
</dbReference>
<comment type="similarity">
    <text evidence="3">Belongs to the peptidase M1 family.</text>
</comment>
<comment type="cofactor">
    <cofactor evidence="2">
        <name>Zn(2+)</name>
        <dbReference type="ChEBI" id="CHEBI:29105"/>
    </cofactor>
</comment>
<feature type="domain" description="Aminopeptidase N-like N-terminal" evidence="15">
    <location>
        <begin position="51"/>
        <end position="223"/>
    </location>
</feature>
<keyword evidence="9" id="KW-0862">Zinc</keyword>
<evidence type="ECO:0000313" key="16">
    <source>
        <dbReference type="EMBL" id="CAA9365617.1"/>
    </source>
</evidence>
<feature type="domain" description="Peptidase M1 membrane alanine aminopeptidase" evidence="14">
    <location>
        <begin position="313"/>
        <end position="452"/>
    </location>
</feature>
<comment type="catalytic activity">
    <reaction evidence="1">
        <text>Release of an N-terminal amino acid, Xaa-|-Yaa- from a peptide, amide or arylamide. Xaa is preferably Ala, but may be most amino acids including Pro (slow action). When a terminal hydrophobic residue is followed by a prolyl residue, the two may be released as an intact Xaa-Pro dipeptide.</text>
        <dbReference type="EC" id="3.4.11.2"/>
    </reaction>
</comment>
<evidence type="ECO:0000256" key="3">
    <source>
        <dbReference type="ARBA" id="ARBA00010136"/>
    </source>
</evidence>
<dbReference type="InterPro" id="IPR014782">
    <property type="entry name" value="Peptidase_M1_dom"/>
</dbReference>
<accession>A0A6J4MS44</accession>
<evidence type="ECO:0000256" key="13">
    <source>
        <dbReference type="SAM" id="SignalP"/>
    </source>
</evidence>
<dbReference type="CDD" id="cd09603">
    <property type="entry name" value="M1_APN_like"/>
    <property type="match status" value="1"/>
</dbReference>
<evidence type="ECO:0000259" key="15">
    <source>
        <dbReference type="Pfam" id="PF17900"/>
    </source>
</evidence>
<dbReference type="GO" id="GO:0008237">
    <property type="term" value="F:metallopeptidase activity"/>
    <property type="evidence" value="ECO:0007669"/>
    <property type="project" value="UniProtKB-KW"/>
</dbReference>
<evidence type="ECO:0000256" key="2">
    <source>
        <dbReference type="ARBA" id="ARBA00001947"/>
    </source>
</evidence>
<gene>
    <name evidence="16" type="ORF">AVDCRST_MAG46-3681</name>
</gene>
<feature type="chain" id="PRO_5026854567" description="Aminopeptidase N" evidence="13">
    <location>
        <begin position="25"/>
        <end position="462"/>
    </location>
</feature>
<keyword evidence="13" id="KW-0732">Signal</keyword>
<evidence type="ECO:0000256" key="12">
    <source>
        <dbReference type="ARBA" id="ARBA00031533"/>
    </source>
</evidence>
<dbReference type="Pfam" id="PF01433">
    <property type="entry name" value="Peptidase_M1"/>
    <property type="match status" value="1"/>
</dbReference>
<proteinExistence type="inferred from homology"/>
<dbReference type="GO" id="GO:0016285">
    <property type="term" value="F:alanyl aminopeptidase activity"/>
    <property type="evidence" value="ECO:0007669"/>
    <property type="project" value="UniProtKB-EC"/>
</dbReference>
<feature type="signal peptide" evidence="13">
    <location>
        <begin position="1"/>
        <end position="24"/>
    </location>
</feature>
<evidence type="ECO:0000259" key="14">
    <source>
        <dbReference type="Pfam" id="PF01433"/>
    </source>
</evidence>
<dbReference type="InterPro" id="IPR042097">
    <property type="entry name" value="Aminopeptidase_N-like_N_sf"/>
</dbReference>
<keyword evidence="8" id="KW-0378">Hydrolase</keyword>
<keyword evidence="6" id="KW-0645">Protease</keyword>
<dbReference type="InterPro" id="IPR050344">
    <property type="entry name" value="Peptidase_M1_aminopeptidases"/>
</dbReference>